<dbReference type="SUPFAM" id="SSF46785">
    <property type="entry name" value="Winged helix' DNA-binding domain"/>
    <property type="match status" value="1"/>
</dbReference>
<evidence type="ECO:0000256" key="4">
    <source>
        <dbReference type="ARBA" id="ARBA00023163"/>
    </source>
</evidence>
<evidence type="ECO:0000256" key="1">
    <source>
        <dbReference type="ARBA" id="ARBA00009437"/>
    </source>
</evidence>
<keyword evidence="4" id="KW-0804">Transcription</keyword>
<dbReference type="InterPro" id="IPR000847">
    <property type="entry name" value="LysR_HTH_N"/>
</dbReference>
<dbReference type="Gene3D" id="3.40.190.10">
    <property type="entry name" value="Periplasmic binding protein-like II"/>
    <property type="match status" value="2"/>
</dbReference>
<dbReference type="Gene3D" id="1.10.10.10">
    <property type="entry name" value="Winged helix-like DNA-binding domain superfamily/Winged helix DNA-binding domain"/>
    <property type="match status" value="1"/>
</dbReference>
<gene>
    <name evidence="6" type="ORF">JKG68_20985</name>
</gene>
<dbReference type="PROSITE" id="PS50931">
    <property type="entry name" value="HTH_LYSR"/>
    <property type="match status" value="1"/>
</dbReference>
<dbReference type="EMBL" id="JAEQMY010000041">
    <property type="protein sequence ID" value="MBL0406436.1"/>
    <property type="molecule type" value="Genomic_DNA"/>
</dbReference>
<keyword evidence="3" id="KW-0238">DNA-binding</keyword>
<dbReference type="GO" id="GO:0003700">
    <property type="term" value="F:DNA-binding transcription factor activity"/>
    <property type="evidence" value="ECO:0007669"/>
    <property type="project" value="InterPro"/>
</dbReference>
<evidence type="ECO:0000256" key="3">
    <source>
        <dbReference type="ARBA" id="ARBA00023125"/>
    </source>
</evidence>
<dbReference type="FunFam" id="3.40.190.10:FF:000017">
    <property type="entry name" value="Glycine cleavage system transcriptional activator"/>
    <property type="match status" value="1"/>
</dbReference>
<dbReference type="PANTHER" id="PTHR30537:SF74">
    <property type="entry name" value="HTH-TYPE TRANSCRIPTIONAL REGULATOR TRPI"/>
    <property type="match status" value="1"/>
</dbReference>
<dbReference type="Pfam" id="PF03466">
    <property type="entry name" value="LysR_substrate"/>
    <property type="match status" value="1"/>
</dbReference>
<dbReference type="GO" id="GO:0006351">
    <property type="term" value="P:DNA-templated transcription"/>
    <property type="evidence" value="ECO:0007669"/>
    <property type="project" value="TreeGrafter"/>
</dbReference>
<sequence>MPRRRLPSLNALIAFEAAARLGRMTLAADELAVTHGAISRHVRQLEEKLGVRLFEGPKNALRLTDAGRALLPHLTLGLDHIEAGVRTIADEGEGTLDVSCTGTFSMRWLIPRLYRFQDAHPGIDVRLSASYAPVDFSRERYEIAIRLAEHPLPPDAPVTTLFAEYVGPVLSPALAARLDLTQPEHLERAPLLHTITRRHAWEDWAARTGHLTNSGLVGTEYEHFYYMLEAATAGLGVCIAPWPFVIDDIQAKRLVAPFGFVPNGLDYVAVRQPGRHRKAQAFCDWLAHEAARTPMPQQP</sequence>
<reference evidence="6" key="1">
    <citation type="submission" date="2021-01" db="EMBL/GenBank/DDBJ databases">
        <title>Microvirga sp.</title>
        <authorList>
            <person name="Kim M.K."/>
        </authorList>
    </citation>
    <scope>NUCLEOTIDE SEQUENCE</scope>
    <source>
        <strain evidence="6">5420S-16</strain>
    </source>
</reference>
<dbReference type="GO" id="GO:0043565">
    <property type="term" value="F:sequence-specific DNA binding"/>
    <property type="evidence" value="ECO:0007669"/>
    <property type="project" value="TreeGrafter"/>
</dbReference>
<dbReference type="RefSeq" id="WP_202063306.1">
    <property type="nucleotide sequence ID" value="NZ_JAEQMY010000041.1"/>
</dbReference>
<comment type="caution">
    <text evidence="6">The sequence shown here is derived from an EMBL/GenBank/DDBJ whole genome shotgun (WGS) entry which is preliminary data.</text>
</comment>
<dbReference type="InterPro" id="IPR036390">
    <property type="entry name" value="WH_DNA-bd_sf"/>
</dbReference>
<organism evidence="6 7">
    <name type="scientific">Microvirga aerilata</name>
    <dbReference type="NCBI Taxonomy" id="670292"/>
    <lineage>
        <taxon>Bacteria</taxon>
        <taxon>Pseudomonadati</taxon>
        <taxon>Pseudomonadota</taxon>
        <taxon>Alphaproteobacteria</taxon>
        <taxon>Hyphomicrobiales</taxon>
        <taxon>Methylobacteriaceae</taxon>
        <taxon>Microvirga</taxon>
    </lineage>
</organism>
<dbReference type="PANTHER" id="PTHR30537">
    <property type="entry name" value="HTH-TYPE TRANSCRIPTIONAL REGULATOR"/>
    <property type="match status" value="1"/>
</dbReference>
<dbReference type="SUPFAM" id="SSF53850">
    <property type="entry name" value="Periplasmic binding protein-like II"/>
    <property type="match status" value="1"/>
</dbReference>
<evidence type="ECO:0000256" key="2">
    <source>
        <dbReference type="ARBA" id="ARBA00023015"/>
    </source>
</evidence>
<proteinExistence type="inferred from homology"/>
<evidence type="ECO:0000313" key="7">
    <source>
        <dbReference type="Proteomes" id="UP000605848"/>
    </source>
</evidence>
<dbReference type="InterPro" id="IPR058163">
    <property type="entry name" value="LysR-type_TF_proteobact-type"/>
</dbReference>
<dbReference type="InterPro" id="IPR005119">
    <property type="entry name" value="LysR_subst-bd"/>
</dbReference>
<dbReference type="Pfam" id="PF00126">
    <property type="entry name" value="HTH_1"/>
    <property type="match status" value="1"/>
</dbReference>
<keyword evidence="2" id="KW-0805">Transcription regulation</keyword>
<dbReference type="AlphaFoldDB" id="A0A936ZB25"/>
<feature type="domain" description="HTH lysR-type" evidence="5">
    <location>
        <begin position="7"/>
        <end position="64"/>
    </location>
</feature>
<comment type="similarity">
    <text evidence="1">Belongs to the LysR transcriptional regulatory family.</text>
</comment>
<dbReference type="Proteomes" id="UP000605848">
    <property type="component" value="Unassembled WGS sequence"/>
</dbReference>
<accession>A0A936ZB25</accession>
<protein>
    <submittedName>
        <fullName evidence="6">LysR family transcriptional regulator</fullName>
    </submittedName>
</protein>
<keyword evidence="7" id="KW-1185">Reference proteome</keyword>
<dbReference type="InterPro" id="IPR036388">
    <property type="entry name" value="WH-like_DNA-bd_sf"/>
</dbReference>
<evidence type="ECO:0000259" key="5">
    <source>
        <dbReference type="PROSITE" id="PS50931"/>
    </source>
</evidence>
<evidence type="ECO:0000313" key="6">
    <source>
        <dbReference type="EMBL" id="MBL0406436.1"/>
    </source>
</evidence>
<name>A0A936ZB25_9HYPH</name>